<comment type="caution">
    <text evidence="2">The sequence shown here is derived from an EMBL/GenBank/DDBJ whole genome shotgun (WGS) entry which is preliminary data.</text>
</comment>
<keyword evidence="3" id="KW-1185">Reference proteome</keyword>
<name>A0A937JSF1_9ACTN</name>
<evidence type="ECO:0000313" key="2">
    <source>
        <dbReference type="EMBL" id="MBL1087401.1"/>
    </source>
</evidence>
<sequence>MGAPPTTGTACPRGGPHTNVPANPARAAAEAAGAEVTTATADVMDDAEQEPPDGADAIVVEVLRLITAQAQTT</sequence>
<feature type="region of interest" description="Disordered" evidence="1">
    <location>
        <begin position="1"/>
        <end position="41"/>
    </location>
</feature>
<proteinExistence type="predicted"/>
<accession>A0A937JSF1</accession>
<evidence type="ECO:0000313" key="3">
    <source>
        <dbReference type="Proteomes" id="UP000661858"/>
    </source>
</evidence>
<feature type="compositionally biased region" description="Low complexity" evidence="1">
    <location>
        <begin position="18"/>
        <end position="41"/>
    </location>
</feature>
<dbReference type="EMBL" id="JAERRK010000032">
    <property type="protein sequence ID" value="MBL1087401.1"/>
    <property type="molecule type" value="Genomic_DNA"/>
</dbReference>
<reference evidence="2" key="1">
    <citation type="submission" date="2021-01" db="EMBL/GenBank/DDBJ databases">
        <title>WGS of actinomycetes isolated from Thailand.</title>
        <authorList>
            <person name="Thawai C."/>
        </authorList>
    </citation>
    <scope>NUCLEOTIDE SEQUENCE</scope>
    <source>
        <strain evidence="2">RCU-197</strain>
    </source>
</reference>
<dbReference type="AlphaFoldDB" id="A0A937JSF1"/>
<dbReference type="RefSeq" id="WP_201843942.1">
    <property type="nucleotide sequence ID" value="NZ_JAERRK010000032.1"/>
</dbReference>
<protein>
    <submittedName>
        <fullName evidence="2">Uncharacterized protein</fullName>
    </submittedName>
</protein>
<evidence type="ECO:0000256" key="1">
    <source>
        <dbReference type="SAM" id="MobiDB-lite"/>
    </source>
</evidence>
<gene>
    <name evidence="2" type="ORF">JK359_36550</name>
</gene>
<organism evidence="2 3">
    <name type="scientific">Streptomyces actinomycinicus</name>
    <dbReference type="NCBI Taxonomy" id="1695166"/>
    <lineage>
        <taxon>Bacteria</taxon>
        <taxon>Bacillati</taxon>
        <taxon>Actinomycetota</taxon>
        <taxon>Actinomycetes</taxon>
        <taxon>Kitasatosporales</taxon>
        <taxon>Streptomycetaceae</taxon>
        <taxon>Streptomyces</taxon>
    </lineage>
</organism>
<dbReference type="Proteomes" id="UP000661858">
    <property type="component" value="Unassembled WGS sequence"/>
</dbReference>